<dbReference type="Gene3D" id="1.10.10.10">
    <property type="entry name" value="Winged helix-like DNA-binding domain superfamily/Winged helix DNA-binding domain"/>
    <property type="match status" value="1"/>
</dbReference>
<organism evidence="4 5">
    <name type="scientific">Pseudomonas spelaei</name>
    <dbReference type="NCBI Taxonomy" id="1055469"/>
    <lineage>
        <taxon>Bacteria</taxon>
        <taxon>Pseudomonadati</taxon>
        <taxon>Pseudomonadota</taxon>
        <taxon>Gammaproteobacteria</taxon>
        <taxon>Pseudomonadales</taxon>
        <taxon>Pseudomonadaceae</taxon>
        <taxon>Pseudomonas</taxon>
    </lineage>
</organism>
<evidence type="ECO:0000259" key="3">
    <source>
        <dbReference type="PROSITE" id="PS50921"/>
    </source>
</evidence>
<dbReference type="Pfam" id="PF03861">
    <property type="entry name" value="ANTAR"/>
    <property type="match status" value="1"/>
</dbReference>
<feature type="domain" description="ANTAR" evidence="3">
    <location>
        <begin position="125"/>
        <end position="186"/>
    </location>
</feature>
<dbReference type="EMBL" id="WNNK01000047">
    <property type="protein sequence ID" value="MUF08304.1"/>
    <property type="molecule type" value="Genomic_DNA"/>
</dbReference>
<dbReference type="PROSITE" id="PS50110">
    <property type="entry name" value="RESPONSE_REGULATORY"/>
    <property type="match status" value="1"/>
</dbReference>
<dbReference type="SMART" id="SM01012">
    <property type="entry name" value="ANTAR"/>
    <property type="match status" value="1"/>
</dbReference>
<dbReference type="InterPro" id="IPR008327">
    <property type="entry name" value="Sig_transdc_resp-reg_antiterm"/>
</dbReference>
<dbReference type="GO" id="GO:0003723">
    <property type="term" value="F:RNA binding"/>
    <property type="evidence" value="ECO:0007669"/>
    <property type="project" value="InterPro"/>
</dbReference>
<dbReference type="Proteomes" id="UP000438196">
    <property type="component" value="Unassembled WGS sequence"/>
</dbReference>
<dbReference type="GO" id="GO:0000160">
    <property type="term" value="P:phosphorelay signal transduction system"/>
    <property type="evidence" value="ECO:0007669"/>
    <property type="project" value="InterPro"/>
</dbReference>
<accession>A0A6I3WKQ2</accession>
<evidence type="ECO:0000313" key="4">
    <source>
        <dbReference type="EMBL" id="MUF08304.1"/>
    </source>
</evidence>
<sequence>MSQLKRPDFENGRLLLVDCEPRTLSSLQKSLQRLGITSLALFEDAQDSLEDCFAVVVDLEHFASPDILERLNSACVPIVALTPHETLSQIQRAIEMGATALLNKPITQGSVYTTLMMAISLSERLDCDARTIDALQQRLAARPLLAQALARLMVEQQIDEREAYERLRSLSMRLNRSLDELCADMAADYLQQGGASQ</sequence>
<keyword evidence="1" id="KW-0597">Phosphoprotein</keyword>
<gene>
    <name evidence="4" type="ORF">GNF76_28630</name>
</gene>
<dbReference type="Gene3D" id="3.40.50.2300">
    <property type="match status" value="1"/>
</dbReference>
<dbReference type="InterPro" id="IPR011006">
    <property type="entry name" value="CheY-like_superfamily"/>
</dbReference>
<proteinExistence type="predicted"/>
<dbReference type="PIRSF" id="PIRSF036382">
    <property type="entry name" value="RR_antiterm"/>
    <property type="match status" value="1"/>
</dbReference>
<dbReference type="InterPro" id="IPR036388">
    <property type="entry name" value="WH-like_DNA-bd_sf"/>
</dbReference>
<comment type="caution">
    <text evidence="4">The sequence shown here is derived from an EMBL/GenBank/DDBJ whole genome shotgun (WGS) entry which is preliminary data.</text>
</comment>
<dbReference type="InterPro" id="IPR005561">
    <property type="entry name" value="ANTAR"/>
</dbReference>
<dbReference type="RefSeq" id="WP_155586405.1">
    <property type="nucleotide sequence ID" value="NZ_JBHSTH010000026.1"/>
</dbReference>
<evidence type="ECO:0000256" key="1">
    <source>
        <dbReference type="PROSITE-ProRule" id="PRU00169"/>
    </source>
</evidence>
<dbReference type="AlphaFoldDB" id="A0A6I3WKQ2"/>
<feature type="modified residue" description="4-aspartylphosphate" evidence="1">
    <location>
        <position position="58"/>
    </location>
</feature>
<evidence type="ECO:0000259" key="2">
    <source>
        <dbReference type="PROSITE" id="PS50110"/>
    </source>
</evidence>
<name>A0A6I3WKQ2_9PSED</name>
<dbReference type="SUPFAM" id="SSF52172">
    <property type="entry name" value="CheY-like"/>
    <property type="match status" value="1"/>
</dbReference>
<dbReference type="InterPro" id="IPR001789">
    <property type="entry name" value="Sig_transdc_resp-reg_receiver"/>
</dbReference>
<evidence type="ECO:0000313" key="5">
    <source>
        <dbReference type="Proteomes" id="UP000438196"/>
    </source>
</evidence>
<dbReference type="OrthoDB" id="6884255at2"/>
<reference evidence="4 5" key="1">
    <citation type="submission" date="2019-11" db="EMBL/GenBank/DDBJ databases">
        <title>Pseudomonas karstica sp. nov. and Pseudomonas spelaei sp. nov. from karst caves.</title>
        <authorList>
            <person name="Zeman M."/>
        </authorList>
    </citation>
    <scope>NUCLEOTIDE SEQUENCE [LARGE SCALE GENOMIC DNA]</scope>
    <source>
        <strain evidence="4 5">CCM 7893</strain>
    </source>
</reference>
<feature type="domain" description="Response regulatory" evidence="2">
    <location>
        <begin position="13"/>
        <end position="119"/>
    </location>
</feature>
<dbReference type="PROSITE" id="PS50921">
    <property type="entry name" value="ANTAR"/>
    <property type="match status" value="1"/>
</dbReference>
<protein>
    <submittedName>
        <fullName evidence="4">ANTAR domain-containing protein</fullName>
    </submittedName>
</protein>
<keyword evidence="5" id="KW-1185">Reference proteome</keyword>